<dbReference type="Proteomes" id="UP001153954">
    <property type="component" value="Unassembled WGS sequence"/>
</dbReference>
<dbReference type="AlphaFoldDB" id="A0AAU9UTC2"/>
<keyword evidence="3" id="KW-1185">Reference proteome</keyword>
<name>A0AAU9UTC2_EUPED</name>
<protein>
    <submittedName>
        <fullName evidence="2">Uncharacterized protein</fullName>
    </submittedName>
</protein>
<dbReference type="EMBL" id="CAKOGL010000025">
    <property type="protein sequence ID" value="CAH2102266.1"/>
    <property type="molecule type" value="Genomic_DNA"/>
</dbReference>
<proteinExistence type="predicted"/>
<evidence type="ECO:0000313" key="2">
    <source>
        <dbReference type="EMBL" id="CAH2102266.1"/>
    </source>
</evidence>
<gene>
    <name evidence="2" type="ORF">EEDITHA_LOCUS16919</name>
</gene>
<evidence type="ECO:0000313" key="3">
    <source>
        <dbReference type="Proteomes" id="UP001153954"/>
    </source>
</evidence>
<sequence length="824" mass="95897">MDNLDCWNGVNKEIIRGIKLRDEKNKFCSIPKKYDIVDIDLNEPSCSKTAPWQNLTCCRRKNVIRTFSFNYSNIRQNTNVKKKRKTVSTNKTFRRAKNRCPLRVAELSVPTKRHCLETWRNNKDILPSFMVDRLRQIVMDEKPIVKIYDAIDCFKREMKSNSRSPAKIRVKNKHKERIRLFCALLSYKIIQKLQRPLNLTLNSELKTLSRVIDFEITNILNNSNKPKQNTYKIQKEIADKITMWVANVLEESSYKLLLEEFEELKEEEGPVWDLIDELVDNVVAMCKPENINSSSATESTVSSFLKHDINKELSLNEASIDKFNKSIPNKSNIQKLHKNDSILSQILNNIFDKEALSLHESNSNKNDYSTVVNSVNESVNNSQDIENSKEYILEDNDYTDENNESFDKKISLTEIHSPINNLEKNDDISTYIDHDDGVEHLNANLNEIDVEGDVSKHMDTNKEIQKDVDINSVNKNTENNGNQIEVQNEDTPDDSINIRKKSINNDSDNHEDYDNRLTKFSKNKSIKSELLFAPPNEHLLSDADESWPENLRFPVLKATVSVSKSVLSLGKIFENEEKQFESLEKDINSNYDGNTLNTTSLFSNDINNDIEKVKYVEIHEPEKISSNTNRSINHHDNDVAVFTDIKHSEKLPKTEITQMPKTTVNMTLKHMPVINIKTTKKFNTRKNTHEEAVQTKDDWKKRQTFPPEDILTNLKYWKESKNSTKLLCSGTNFIEECNMKDIDVQKWCKGLENVMQNIELWTEWVEKTCIKKHLNKKDSTYMWMKLKNNVDFDSKFWQKVSKKLKSGLSNYRTYYVISKVSLIL</sequence>
<reference evidence="2" key="1">
    <citation type="submission" date="2022-03" db="EMBL/GenBank/DDBJ databases">
        <authorList>
            <person name="Tunstrom K."/>
        </authorList>
    </citation>
    <scope>NUCLEOTIDE SEQUENCE</scope>
</reference>
<evidence type="ECO:0000256" key="1">
    <source>
        <dbReference type="SAM" id="MobiDB-lite"/>
    </source>
</evidence>
<feature type="region of interest" description="Disordered" evidence="1">
    <location>
        <begin position="473"/>
        <end position="512"/>
    </location>
</feature>
<comment type="caution">
    <text evidence="2">The sequence shown here is derived from an EMBL/GenBank/DDBJ whole genome shotgun (WGS) entry which is preliminary data.</text>
</comment>
<accession>A0AAU9UTC2</accession>
<organism evidence="2 3">
    <name type="scientific">Euphydryas editha</name>
    <name type="common">Edith's checkerspot</name>
    <dbReference type="NCBI Taxonomy" id="104508"/>
    <lineage>
        <taxon>Eukaryota</taxon>
        <taxon>Metazoa</taxon>
        <taxon>Ecdysozoa</taxon>
        <taxon>Arthropoda</taxon>
        <taxon>Hexapoda</taxon>
        <taxon>Insecta</taxon>
        <taxon>Pterygota</taxon>
        <taxon>Neoptera</taxon>
        <taxon>Endopterygota</taxon>
        <taxon>Lepidoptera</taxon>
        <taxon>Glossata</taxon>
        <taxon>Ditrysia</taxon>
        <taxon>Papilionoidea</taxon>
        <taxon>Nymphalidae</taxon>
        <taxon>Nymphalinae</taxon>
        <taxon>Euphydryas</taxon>
    </lineage>
</organism>
<feature type="compositionally biased region" description="Polar residues" evidence="1">
    <location>
        <begin position="473"/>
        <end position="486"/>
    </location>
</feature>